<comment type="caution">
    <text evidence="2">The sequence shown here is derived from an EMBL/GenBank/DDBJ whole genome shotgun (WGS) entry which is preliminary data.</text>
</comment>
<name>A0A835ILX1_9MAGN</name>
<organism evidence="2 3">
    <name type="scientific">Coptis chinensis</name>
    <dbReference type="NCBI Taxonomy" id="261450"/>
    <lineage>
        <taxon>Eukaryota</taxon>
        <taxon>Viridiplantae</taxon>
        <taxon>Streptophyta</taxon>
        <taxon>Embryophyta</taxon>
        <taxon>Tracheophyta</taxon>
        <taxon>Spermatophyta</taxon>
        <taxon>Magnoliopsida</taxon>
        <taxon>Ranunculales</taxon>
        <taxon>Ranunculaceae</taxon>
        <taxon>Coptidoideae</taxon>
        <taxon>Coptis</taxon>
    </lineage>
</organism>
<dbReference type="Pfam" id="PF02681">
    <property type="entry name" value="DUF212"/>
    <property type="match status" value="1"/>
</dbReference>
<reference evidence="2 3" key="1">
    <citation type="submission" date="2020-10" db="EMBL/GenBank/DDBJ databases">
        <title>The Coptis chinensis genome and diversification of protoberbering-type alkaloids.</title>
        <authorList>
            <person name="Wang B."/>
            <person name="Shu S."/>
            <person name="Song C."/>
            <person name="Liu Y."/>
        </authorList>
    </citation>
    <scope>NUCLEOTIDE SEQUENCE [LARGE SCALE GENOMIC DNA]</scope>
    <source>
        <strain evidence="2">HL-2020</strain>
        <tissue evidence="2">Leaf</tissue>
    </source>
</reference>
<dbReference type="EMBL" id="JADFTS010000002">
    <property type="protein sequence ID" value="KAF9619604.1"/>
    <property type="molecule type" value="Genomic_DNA"/>
</dbReference>
<gene>
    <name evidence="2" type="ORF">IFM89_007925</name>
</gene>
<dbReference type="AlphaFoldDB" id="A0A835ILX1"/>
<sequence length="295" mass="31899">MLSYHWSTSSPLPQNHSQYTVRKTCYPIKKPNASSFFCLSVGVHDILEITQNKVLVSAAVSAAIGQLSKPFSSSFIYSEDVNFRTVFRAGGFPSTHSAGVVAAATSLGLERGFSDSIFGMAVIFASLVMYDAQSSDLLLEYRPAIGPSELWNRSCFSQLSLLFLELLLQAVRREVGNHAKVLNKEILVKTQNKPIPNGKKDVLVYSKDRISVFIQALASSMPISGEASTSSVNSANPPMYLASEKQPASSLSVDDLGLKETCRPLLEESIGHTVVEVVAGALLGFLVTLAVYSLL</sequence>
<keyword evidence="1" id="KW-1133">Transmembrane helix</keyword>
<accession>A0A835ILX1</accession>
<keyword evidence="1" id="KW-0812">Transmembrane</keyword>
<dbReference type="InterPro" id="IPR003832">
    <property type="entry name" value="DUF212"/>
</dbReference>
<feature type="transmembrane region" description="Helical" evidence="1">
    <location>
        <begin position="273"/>
        <end position="294"/>
    </location>
</feature>
<evidence type="ECO:0000313" key="3">
    <source>
        <dbReference type="Proteomes" id="UP000631114"/>
    </source>
</evidence>
<protein>
    <recommendedName>
        <fullName evidence="4">Acid phosphatase/vanadium-dependent haloperoxidase-related protein</fullName>
    </recommendedName>
</protein>
<keyword evidence="3" id="KW-1185">Reference proteome</keyword>
<dbReference type="Proteomes" id="UP000631114">
    <property type="component" value="Unassembled WGS sequence"/>
</dbReference>
<evidence type="ECO:0000313" key="2">
    <source>
        <dbReference type="EMBL" id="KAF9619604.1"/>
    </source>
</evidence>
<dbReference type="PANTHER" id="PTHR31446">
    <property type="entry name" value="ACID PHOSPHATASE/VANADIUM-DEPENDENT HALOPEROXIDASE-RELATED PROTEIN"/>
    <property type="match status" value="1"/>
</dbReference>
<proteinExistence type="predicted"/>
<evidence type="ECO:0000256" key="1">
    <source>
        <dbReference type="SAM" id="Phobius"/>
    </source>
</evidence>
<evidence type="ECO:0008006" key="4">
    <source>
        <dbReference type="Google" id="ProtNLM"/>
    </source>
</evidence>
<dbReference type="OrthoDB" id="1909848at2759"/>
<dbReference type="PANTHER" id="PTHR31446:SF2">
    <property type="entry name" value="ACID PHOSPHATASE_VANADIUM-DEPENDENT HALOPEROXIDASE-RELATED PROTEIN"/>
    <property type="match status" value="1"/>
</dbReference>
<keyword evidence="1" id="KW-0472">Membrane</keyword>